<dbReference type="AlphaFoldDB" id="A0A9J8BGP3"/>
<dbReference type="OMA" id="FAHTHIE"/>
<dbReference type="GeneTree" id="ENSGT00940000164914"/>
<dbReference type="Ensembl" id="ENSCCRT00000161891.1">
    <property type="protein sequence ID" value="ENSCCRP00000157039.1"/>
    <property type="gene ID" value="ENSCCRG00000072907.1"/>
</dbReference>
<evidence type="ECO:0000256" key="2">
    <source>
        <dbReference type="ARBA" id="ARBA00022771"/>
    </source>
</evidence>
<protein>
    <recommendedName>
        <fullName evidence="5">BED-type domain-containing protein</fullName>
    </recommendedName>
</protein>
<evidence type="ECO:0000313" key="6">
    <source>
        <dbReference type="Ensembl" id="ENSCCRP00000157039.1"/>
    </source>
</evidence>
<keyword evidence="7" id="KW-1185">Reference proteome</keyword>
<name>A0A9J8BGP3_CYPCA</name>
<sequence>CFYLFYLNVCVSRWKMTTKTGDSAALAARNDPEIPDRDHPWPYLKDMFEITEVKVDSYRLKCLLCLPRVNEISAFKTSPSNLRKHIERKHPHQKCHENPPASTSKQLKLDMSSKQVSQVNINKAVIKFVVEGLQPFSVVDLQAFKDLIQDLQPNATIMSRPTLRSSIAEATKSMKKKLIASMSEAEYITTTTDCWTTRRRSFIGITAHWLDPDSLDRHSVALASAALNEIHAEYQIHDKIVRTTTDNGSNFLKAFRIYGDQDENNNMTYPEELNNSGEGDEEEIQEEEEVNFQEVASVLDVDDGFDYHLPKHQRCACHLLNLVSTVDALKANSNEAYKKVSRASFSKCHALWNKTGRSALAAETIKDACKLQLIRPNATRWNLMFLAVERIVRIVKEQGEGAIRDVCTSFKIPMLNPTELAFLTEYSAIMSPMAKAFDILQAETNIQMGWLLPTLTQLKTKLDQIKPSLKFSKPLVDAIQLGLKNLFSEIFEDPELIAAAILLPKFKTLWTKDETVLKKGLDYINLEMETLHPLSNLHATSSDDDDFFSSIKSNAQESSKELEGYLSCCADHTSLPKTFPSICKLYIRLNTPLPASAAVQLFSTAGLLFSPRRARMDSSNFENQLLLKLNRSFYNFE</sequence>
<evidence type="ECO:0000259" key="5">
    <source>
        <dbReference type="PROSITE" id="PS50808"/>
    </source>
</evidence>
<keyword evidence="2 4" id="KW-0863">Zinc-finger</keyword>
<dbReference type="InterPro" id="IPR003656">
    <property type="entry name" value="Znf_BED"/>
</dbReference>
<accession>A0A9J8BGP3</accession>
<keyword evidence="1" id="KW-0479">Metal-binding</keyword>
<feature type="domain" description="BED-type" evidence="5">
    <location>
        <begin position="35"/>
        <end position="103"/>
    </location>
</feature>
<dbReference type="InterPro" id="IPR012337">
    <property type="entry name" value="RNaseH-like_sf"/>
</dbReference>
<organism evidence="6 7">
    <name type="scientific">Cyprinus carpio carpio</name>
    <dbReference type="NCBI Taxonomy" id="630221"/>
    <lineage>
        <taxon>Eukaryota</taxon>
        <taxon>Metazoa</taxon>
        <taxon>Chordata</taxon>
        <taxon>Craniata</taxon>
        <taxon>Vertebrata</taxon>
        <taxon>Euteleostomi</taxon>
        <taxon>Actinopterygii</taxon>
        <taxon>Neopterygii</taxon>
        <taxon>Teleostei</taxon>
        <taxon>Ostariophysi</taxon>
        <taxon>Cypriniformes</taxon>
        <taxon>Cyprinidae</taxon>
        <taxon>Cyprininae</taxon>
        <taxon>Cyprinus</taxon>
    </lineage>
</organism>
<dbReference type="GO" id="GO:0003677">
    <property type="term" value="F:DNA binding"/>
    <property type="evidence" value="ECO:0007669"/>
    <property type="project" value="InterPro"/>
</dbReference>
<dbReference type="PROSITE" id="PS50808">
    <property type="entry name" value="ZF_BED"/>
    <property type="match status" value="1"/>
</dbReference>
<evidence type="ECO:0000256" key="3">
    <source>
        <dbReference type="ARBA" id="ARBA00022833"/>
    </source>
</evidence>
<evidence type="ECO:0000256" key="1">
    <source>
        <dbReference type="ARBA" id="ARBA00022723"/>
    </source>
</evidence>
<dbReference type="PANTHER" id="PTHR47501:SF7">
    <property type="entry name" value="TRANSPOSASE"/>
    <property type="match status" value="1"/>
</dbReference>
<proteinExistence type="predicted"/>
<keyword evidence="3" id="KW-0862">Zinc</keyword>
<dbReference type="Proteomes" id="UP001108240">
    <property type="component" value="Unplaced"/>
</dbReference>
<evidence type="ECO:0000313" key="7">
    <source>
        <dbReference type="Proteomes" id="UP001108240"/>
    </source>
</evidence>
<dbReference type="GO" id="GO:0008270">
    <property type="term" value="F:zinc ion binding"/>
    <property type="evidence" value="ECO:0007669"/>
    <property type="project" value="UniProtKB-KW"/>
</dbReference>
<dbReference type="SUPFAM" id="SSF140996">
    <property type="entry name" value="Hermes dimerisation domain"/>
    <property type="match status" value="1"/>
</dbReference>
<evidence type="ECO:0000256" key="4">
    <source>
        <dbReference type="PROSITE-ProRule" id="PRU00027"/>
    </source>
</evidence>
<reference evidence="6" key="2">
    <citation type="submission" date="2025-09" db="UniProtKB">
        <authorList>
            <consortium name="Ensembl"/>
        </authorList>
    </citation>
    <scope>IDENTIFICATION</scope>
</reference>
<dbReference type="PANTHER" id="PTHR47501">
    <property type="entry name" value="TRANSPOSASE-RELATED"/>
    <property type="match status" value="1"/>
</dbReference>
<dbReference type="SUPFAM" id="SSF53098">
    <property type="entry name" value="Ribonuclease H-like"/>
    <property type="match status" value="1"/>
</dbReference>
<reference evidence="6" key="1">
    <citation type="submission" date="2025-08" db="UniProtKB">
        <authorList>
            <consortium name="Ensembl"/>
        </authorList>
    </citation>
    <scope>IDENTIFICATION</scope>
</reference>